<proteinExistence type="predicted"/>
<dbReference type="CDD" id="cd16914">
    <property type="entry name" value="EcfT"/>
    <property type="match status" value="1"/>
</dbReference>
<dbReference type="NCBIfam" id="TIGR02454">
    <property type="entry name" value="ECF_T_CbiQ"/>
    <property type="match status" value="1"/>
</dbReference>
<reference evidence="7" key="1">
    <citation type="journal article" date="2015" name="Nature">
        <title>Complex archaea that bridge the gap between prokaryotes and eukaryotes.</title>
        <authorList>
            <person name="Spang A."/>
            <person name="Saw J.H."/>
            <person name="Jorgensen S.L."/>
            <person name="Zaremba-Niedzwiedzka K."/>
            <person name="Martijn J."/>
            <person name="Lind A.E."/>
            <person name="van Eijk R."/>
            <person name="Schleper C."/>
            <person name="Guy L."/>
            <person name="Ettema T.J."/>
        </authorList>
    </citation>
    <scope>NUCLEOTIDE SEQUENCE</scope>
</reference>
<gene>
    <name evidence="7" type="ORF">LCGC14_2842780</name>
</gene>
<keyword evidence="2" id="KW-1003">Cell membrane</keyword>
<dbReference type="EMBL" id="LAZR01054457">
    <property type="protein sequence ID" value="KKK78517.1"/>
    <property type="molecule type" value="Genomic_DNA"/>
</dbReference>
<organism evidence="7">
    <name type="scientific">marine sediment metagenome</name>
    <dbReference type="NCBI Taxonomy" id="412755"/>
    <lineage>
        <taxon>unclassified sequences</taxon>
        <taxon>metagenomes</taxon>
        <taxon>ecological metagenomes</taxon>
    </lineage>
</organism>
<protein>
    <recommendedName>
        <fullName evidence="8">Cobalt transport protein</fullName>
    </recommendedName>
</protein>
<accession>A0A0F8YAS4</accession>
<dbReference type="InterPro" id="IPR012809">
    <property type="entry name" value="ECF_CbiQ"/>
</dbReference>
<evidence type="ECO:0000256" key="5">
    <source>
        <dbReference type="ARBA" id="ARBA00023136"/>
    </source>
</evidence>
<name>A0A0F8YAS4_9ZZZZ</name>
<evidence type="ECO:0000256" key="1">
    <source>
        <dbReference type="ARBA" id="ARBA00004651"/>
    </source>
</evidence>
<feature type="transmembrane region" description="Helical" evidence="6">
    <location>
        <begin position="111"/>
        <end position="133"/>
    </location>
</feature>
<feature type="transmembrane region" description="Helical" evidence="6">
    <location>
        <begin position="70"/>
        <end position="91"/>
    </location>
</feature>
<dbReference type="InterPro" id="IPR051611">
    <property type="entry name" value="ECF_transporter_component"/>
</dbReference>
<dbReference type="GO" id="GO:0006824">
    <property type="term" value="P:cobalt ion transport"/>
    <property type="evidence" value="ECO:0007669"/>
    <property type="project" value="InterPro"/>
</dbReference>
<evidence type="ECO:0000256" key="6">
    <source>
        <dbReference type="SAM" id="Phobius"/>
    </source>
</evidence>
<keyword evidence="4 6" id="KW-1133">Transmembrane helix</keyword>
<dbReference type="PANTHER" id="PTHR34857">
    <property type="entry name" value="SLL0384 PROTEIN"/>
    <property type="match status" value="1"/>
</dbReference>
<feature type="transmembrane region" description="Helical" evidence="6">
    <location>
        <begin position="145"/>
        <end position="163"/>
    </location>
</feature>
<keyword evidence="5 6" id="KW-0472">Membrane</keyword>
<comment type="caution">
    <text evidence="7">The sequence shown here is derived from an EMBL/GenBank/DDBJ whole genome shotgun (WGS) entry which is preliminary data.</text>
</comment>
<dbReference type="GO" id="GO:0043190">
    <property type="term" value="C:ATP-binding cassette (ABC) transporter complex"/>
    <property type="evidence" value="ECO:0007669"/>
    <property type="project" value="InterPro"/>
</dbReference>
<evidence type="ECO:0000256" key="3">
    <source>
        <dbReference type="ARBA" id="ARBA00022692"/>
    </source>
</evidence>
<dbReference type="InterPro" id="IPR003339">
    <property type="entry name" value="ABC/ECF_trnsptr_transmembrane"/>
</dbReference>
<keyword evidence="3 6" id="KW-0812">Transmembrane</keyword>
<dbReference type="Pfam" id="PF02361">
    <property type="entry name" value="CbiQ"/>
    <property type="match status" value="1"/>
</dbReference>
<dbReference type="AlphaFoldDB" id="A0A0F8YAS4"/>
<evidence type="ECO:0000256" key="4">
    <source>
        <dbReference type="ARBA" id="ARBA00022989"/>
    </source>
</evidence>
<evidence type="ECO:0008006" key="8">
    <source>
        <dbReference type="Google" id="ProtNLM"/>
    </source>
</evidence>
<evidence type="ECO:0000256" key="2">
    <source>
        <dbReference type="ARBA" id="ARBA00022475"/>
    </source>
</evidence>
<sequence>MVETFLQEKSASKDGFLQGLDARLKLMIALILIVSLSFTHYIIPILVVYALLLALVYLSKLNIRHFILRSTIIVGFFSGLVMLPATLNIFIEGKPILKITSTLAITDNGLNFLSLFYARSLAMTTTSILLILTTKREELLGALKVLRVPAFFTMIISLSYRFFATLVKVIENIHLARRSRTIKLDDTKTERRFVSNRIGWTFKKAVDMSNDVTQAMISRGWQGD</sequence>
<dbReference type="PANTHER" id="PTHR34857:SF2">
    <property type="entry name" value="SLL0384 PROTEIN"/>
    <property type="match status" value="1"/>
</dbReference>
<feature type="transmembrane region" description="Helical" evidence="6">
    <location>
        <begin position="26"/>
        <end position="58"/>
    </location>
</feature>
<comment type="subcellular location">
    <subcellularLocation>
        <location evidence="1">Cell membrane</location>
        <topology evidence="1">Multi-pass membrane protein</topology>
    </subcellularLocation>
</comment>
<evidence type="ECO:0000313" key="7">
    <source>
        <dbReference type="EMBL" id="KKK78517.1"/>
    </source>
</evidence>